<dbReference type="EMBL" id="REGN01009618">
    <property type="protein sequence ID" value="RNA00753.1"/>
    <property type="molecule type" value="Genomic_DNA"/>
</dbReference>
<dbReference type="Proteomes" id="UP000276133">
    <property type="component" value="Unassembled WGS sequence"/>
</dbReference>
<comment type="caution">
    <text evidence="1">The sequence shown here is derived from an EMBL/GenBank/DDBJ whole genome shotgun (WGS) entry which is preliminary data.</text>
</comment>
<sequence>MIRICNQRSNYFKKPSEKGPVLQSLNLKKCDFLNLIIPYIKQVVQQLKRNYLAYVINILMLFSTKFLQNLNRKYFRIELKMNVALLVSNLEKLDEAYKKKIFFQ</sequence>
<organism evidence="1 2">
    <name type="scientific">Brachionus plicatilis</name>
    <name type="common">Marine rotifer</name>
    <name type="synonym">Brachionus muelleri</name>
    <dbReference type="NCBI Taxonomy" id="10195"/>
    <lineage>
        <taxon>Eukaryota</taxon>
        <taxon>Metazoa</taxon>
        <taxon>Spiralia</taxon>
        <taxon>Gnathifera</taxon>
        <taxon>Rotifera</taxon>
        <taxon>Eurotatoria</taxon>
        <taxon>Monogononta</taxon>
        <taxon>Pseudotrocha</taxon>
        <taxon>Ploima</taxon>
        <taxon>Brachionidae</taxon>
        <taxon>Brachionus</taxon>
    </lineage>
</organism>
<name>A0A3M7PNT4_BRAPC</name>
<dbReference type="AlphaFoldDB" id="A0A3M7PNT4"/>
<evidence type="ECO:0000313" key="1">
    <source>
        <dbReference type="EMBL" id="RNA00753.1"/>
    </source>
</evidence>
<reference evidence="1 2" key="1">
    <citation type="journal article" date="2018" name="Sci. Rep.">
        <title>Genomic signatures of local adaptation to the degree of environmental predictability in rotifers.</title>
        <authorList>
            <person name="Franch-Gras L."/>
            <person name="Hahn C."/>
            <person name="Garcia-Roger E.M."/>
            <person name="Carmona M.J."/>
            <person name="Serra M."/>
            <person name="Gomez A."/>
        </authorList>
    </citation>
    <scope>NUCLEOTIDE SEQUENCE [LARGE SCALE GENOMIC DNA]</scope>
    <source>
        <strain evidence="1">HYR1</strain>
    </source>
</reference>
<accession>A0A3M7PNT4</accession>
<keyword evidence="2" id="KW-1185">Reference proteome</keyword>
<gene>
    <name evidence="1" type="ORF">BpHYR1_034960</name>
</gene>
<evidence type="ECO:0000313" key="2">
    <source>
        <dbReference type="Proteomes" id="UP000276133"/>
    </source>
</evidence>
<proteinExistence type="predicted"/>
<protein>
    <submittedName>
        <fullName evidence="1">Uncharacterized protein</fullName>
    </submittedName>
</protein>